<dbReference type="InterPro" id="IPR001242">
    <property type="entry name" value="Condensation_dom"/>
</dbReference>
<gene>
    <name evidence="3" type="ORF">B1812_21575</name>
</gene>
<reference evidence="3 4" key="1">
    <citation type="submission" date="2017-02" db="EMBL/GenBank/DDBJ databases">
        <authorList>
            <person name="Peterson S.W."/>
        </authorList>
    </citation>
    <scope>NUCLEOTIDE SEQUENCE [LARGE SCALE GENOMIC DNA]</scope>
    <source>
        <strain evidence="3 4">S285</strain>
        <plasmid evidence="4">Plasmid p1</plasmid>
    </source>
</reference>
<dbReference type="Gene3D" id="3.30.559.30">
    <property type="entry name" value="Nonribosomal peptide synthetase, condensation domain"/>
    <property type="match status" value="1"/>
</dbReference>
<dbReference type="GO" id="GO:0003824">
    <property type="term" value="F:catalytic activity"/>
    <property type="evidence" value="ECO:0007669"/>
    <property type="project" value="InterPro"/>
</dbReference>
<dbReference type="SUPFAM" id="SSF52777">
    <property type="entry name" value="CoA-dependent acyltransferases"/>
    <property type="match status" value="1"/>
</dbReference>
<sequence>MVLRTDLSGDPSFRTLLARVRETALGAQAHQDLPFERLVEEVQPVRDLSRDPLFQVMFVLQNAPMQELTLSGLRAEPVATESGASKFDLTLAVIDTGEGLNASFEYATALFDAGTIERLAGALLHASRGDRRRSRTAPQRAAAVGRGGAPAHSGGVEPDRRRLSQGSSAA</sequence>
<dbReference type="AlphaFoldDB" id="A0A1W6N222"/>
<evidence type="ECO:0000313" key="3">
    <source>
        <dbReference type="EMBL" id="ARN83877.1"/>
    </source>
</evidence>
<name>A0A1W6N222_9HYPH</name>
<dbReference type="KEGG" id="mbry:B1812_21575"/>
<dbReference type="Gene3D" id="3.30.559.10">
    <property type="entry name" value="Chloramphenicol acetyltransferase-like domain"/>
    <property type="match status" value="1"/>
</dbReference>
<accession>A0A1W6N222</accession>
<feature type="domain" description="Condensation" evidence="2">
    <location>
        <begin position="2"/>
        <end position="125"/>
    </location>
</feature>
<feature type="region of interest" description="Disordered" evidence="1">
    <location>
        <begin position="127"/>
        <end position="170"/>
    </location>
</feature>
<dbReference type="PANTHER" id="PTHR45398">
    <property type="match status" value="1"/>
</dbReference>
<dbReference type="InterPro" id="IPR023213">
    <property type="entry name" value="CAT-like_dom_sf"/>
</dbReference>
<protein>
    <recommendedName>
        <fullName evidence="2">Condensation domain-containing protein</fullName>
    </recommendedName>
</protein>
<organism evidence="3 4">
    <name type="scientific">Methylocystis bryophila</name>
    <dbReference type="NCBI Taxonomy" id="655015"/>
    <lineage>
        <taxon>Bacteria</taxon>
        <taxon>Pseudomonadati</taxon>
        <taxon>Pseudomonadota</taxon>
        <taxon>Alphaproteobacteria</taxon>
        <taxon>Hyphomicrobiales</taxon>
        <taxon>Methylocystaceae</taxon>
        <taxon>Methylocystis</taxon>
    </lineage>
</organism>
<evidence type="ECO:0000259" key="2">
    <source>
        <dbReference type="Pfam" id="PF00668"/>
    </source>
</evidence>
<evidence type="ECO:0000313" key="4">
    <source>
        <dbReference type="Proteomes" id="UP000193978"/>
    </source>
</evidence>
<dbReference type="Proteomes" id="UP000193978">
    <property type="component" value="Plasmid p1"/>
</dbReference>
<dbReference type="PANTHER" id="PTHR45398:SF1">
    <property type="entry name" value="ENZYME, PUTATIVE (JCVI)-RELATED"/>
    <property type="match status" value="1"/>
</dbReference>
<proteinExistence type="predicted"/>
<dbReference type="Pfam" id="PF00668">
    <property type="entry name" value="Condensation"/>
    <property type="match status" value="1"/>
</dbReference>
<geneLocation type="plasmid" evidence="3 4">
    <name>p1</name>
</geneLocation>
<dbReference type="EMBL" id="CP019949">
    <property type="protein sequence ID" value="ARN83877.1"/>
    <property type="molecule type" value="Genomic_DNA"/>
</dbReference>
<evidence type="ECO:0000256" key="1">
    <source>
        <dbReference type="SAM" id="MobiDB-lite"/>
    </source>
</evidence>
<keyword evidence="4" id="KW-1185">Reference proteome</keyword>
<keyword evidence="3" id="KW-0614">Plasmid</keyword>